<reference evidence="25" key="8">
    <citation type="submission" date="2019-11" db="EMBL/GenBank/DDBJ databases">
        <title>First Complete Genome Sequence of Fowl Adenovirus D from the United States.</title>
        <authorList>
            <person name="Goraichuk I.V."/>
            <person name="Davis J.F."/>
            <person name="Kulkarni A.B."/>
            <person name="Afonso C.L."/>
            <person name="Suarez D.L."/>
        </authorList>
    </citation>
    <scope>NUCLEOTIDE SEQUENCE [LARGE SCALE GENOMIC DNA]</scope>
</reference>
<dbReference type="EMBL" id="MN711789">
    <property type="protein sequence ID" value="QJB76070.1"/>
    <property type="molecule type" value="Genomic_DNA"/>
</dbReference>
<reference evidence="17 18" key="4">
    <citation type="journal article" date="2016" name="Can. J. Microbiol.">
        <title>Molecular characterization of pathogenic and nonpathogenic fowl aviadenovirus serotype 11 isolates.</title>
        <authorList>
            <person name="Slaine P.D."/>
            <person name="Ackford J.G."/>
            <person name="Kropinski A.M."/>
            <person name="Kozak R.A."/>
            <person name="Krell P.J."/>
            <person name="Nagy E."/>
        </authorList>
    </citation>
    <scope>NUCLEOTIDE SEQUENCE [LARGE SCALE GENOMIC DNA]</scope>
    <source>
        <strain evidence="2">ON NP2</strain>
        <strain evidence="4">ON P2</strain>
    </source>
</reference>
<evidence type="ECO:0000313" key="16">
    <source>
        <dbReference type="Proteomes" id="UP000170800"/>
    </source>
</evidence>
<evidence type="ECO:0000313" key="7">
    <source>
        <dbReference type="EMBL" id="QGQ63027.1"/>
    </source>
</evidence>
<reference evidence="2" key="1">
    <citation type="submission" date="2014-12" db="EMBL/GenBank/DDBJ databases">
        <authorList>
            <person name="Jaenicke S."/>
        </authorList>
    </citation>
    <scope>NUCLEOTIDE SEQUENCE</scope>
    <source>
        <strain evidence="2">ON NP2</strain>
    </source>
</reference>
<sequence>MAERAPADADGAEQAQDVPAAGNNVGFVPAAHAYQFLCLEDFELITEKCDCHGFDMRRVPMGVCCHPDGTGLGVYLWSRLEDDPTLEGVYFVAAWAAAMFTDFYPVFCPSPASGAVLGMVIYVPPNKVNVFVEAIAALGQMGALPCHYCRRMQVDFPEQKVHLISESWFVEAVNCLYYWQCAEWDAIMNN</sequence>
<dbReference type="EMBL" id="MK572868">
    <property type="protein sequence ID" value="QGQ63062.1"/>
    <property type="molecule type" value="Genomic_DNA"/>
</dbReference>
<evidence type="ECO:0000313" key="5">
    <source>
        <dbReference type="EMBL" id="ATG30763.1"/>
    </source>
</evidence>
<evidence type="ECO:0000313" key="10">
    <source>
        <dbReference type="EMBL" id="QGQ63134.1"/>
    </source>
</evidence>
<reference evidence="19 20" key="7">
    <citation type="journal article" date="2019" name="Viruses">
        <title>Fowl Adenovirus (FAdV) Recombination with Intertypic Crossovers in Genomes of FAdV-D and FAdV-E, Displaying Hybrid Serological Phenotypes.</title>
        <authorList>
            <person name="Schachner A."/>
            <person name="Gonzalez G."/>
            <person name="Endler L."/>
            <person name="Ito K."/>
            <person name="Hess M."/>
        </authorList>
    </citation>
    <scope>NUCLEOTIDE SEQUENCE [LARGE SCALE GENOMIC DNA]</scope>
    <source>
        <strain evidence="11 24">08-18926</strain>
        <strain evidence="9 22">08-8872</strain>
        <strain evidence="10 20">08-9513</strain>
        <strain evidence="12 23">12-11324</strain>
        <strain evidence="7 19">GB528</strain>
        <strain evidence="8 21">GB591</strain>
    </source>
</reference>
<dbReference type="EMBL" id="KU497449">
    <property type="protein sequence ID" value="ANP93647.1"/>
    <property type="molecule type" value="Genomic_DNA"/>
</dbReference>
<dbReference type="Proteomes" id="UP000318276">
    <property type="component" value="Segment"/>
</dbReference>
<evidence type="ECO:0000313" key="18">
    <source>
        <dbReference type="Proteomes" id="UP000320702"/>
    </source>
</evidence>
<evidence type="ECO:0000313" key="4">
    <source>
        <dbReference type="EMBL" id="AOE47765.1"/>
    </source>
</evidence>
<evidence type="ECO:0000313" key="1">
    <source>
        <dbReference type="EMBL" id="AIS19831.1"/>
    </source>
</evidence>
<dbReference type="EMBL" id="MG846453">
    <property type="protein sequence ID" value="AXL64696.1"/>
    <property type="molecule type" value="Genomic_DNA"/>
</dbReference>
<dbReference type="Proteomes" id="UP000422735">
    <property type="component" value="Segment"/>
</dbReference>
<evidence type="ECO:0000313" key="14">
    <source>
        <dbReference type="EMBL" id="QKO28741.1"/>
    </source>
</evidence>
<accession>A0A096ZH51</accession>
<dbReference type="EMBL" id="KP231537">
    <property type="protein sequence ID" value="AKR76205.1"/>
    <property type="molecule type" value="Genomic_DNA"/>
</dbReference>
<evidence type="ECO:0000313" key="24">
    <source>
        <dbReference type="Proteomes" id="UP000427492"/>
    </source>
</evidence>
<dbReference type="EMBL" id="KM096546">
    <property type="protein sequence ID" value="AIS19851.1"/>
    <property type="molecule type" value="Genomic_DNA"/>
</dbReference>
<dbReference type="EMBL" id="KY012057">
    <property type="protein sequence ID" value="ATG30763.1"/>
    <property type="molecule type" value="Genomic_DNA"/>
</dbReference>
<evidence type="ECO:0000313" key="11">
    <source>
        <dbReference type="EMBL" id="QGQ63169.1"/>
    </source>
</evidence>
<dbReference type="Proteomes" id="UP000101075">
    <property type="component" value="Segment"/>
</dbReference>
<evidence type="ECO:0000313" key="26">
    <source>
        <dbReference type="Proteomes" id="UP000509863"/>
    </source>
</evidence>
<dbReference type="EMBL" id="MN509168">
    <property type="protein sequence ID" value="QKO28741.1"/>
    <property type="molecule type" value="Genomic_DNA"/>
</dbReference>
<reference evidence="15 16" key="2">
    <citation type="journal article" date="2015" name="PLoS ONE">
        <title>Pathogenicity and Complete Genome Characterization of Fowl Adenoviruses Isolated from Chickens Associated with Inclusion Body Hepatitis and Hydropericardium Syndrome in China.</title>
        <authorList>
            <person name="Zhao J."/>
            <person name="Zhong Q."/>
            <person name="Zhao Y."/>
            <person name="Hu Y.X."/>
            <person name="Zhang G.Z."/>
        </authorList>
    </citation>
    <scope>NUCLEOTIDE SEQUENCE [LARGE SCALE GENOMIC DNA]</scope>
    <source>
        <strain evidence="1">HBQ12</strain>
    </source>
</reference>
<reference evidence="13" key="10">
    <citation type="journal article" date="2021" name="Microbiol. Resour. Announc.">
        <title>A 24-Year-Old Sample Contributes the Complete Genome Sequence of Fowl Aviadenovirus D from the United States.</title>
        <authorList>
            <person name="Goraichuk I.V."/>
            <person name="Davis J.F."/>
            <person name="Kulkarni A.B."/>
            <person name="Afonso C.L."/>
            <person name="Suarez D.L."/>
        </authorList>
    </citation>
    <scope>NUCLEOTIDE SEQUENCE</scope>
    <source>
        <strain evidence="13">GA/1358/1995</strain>
    </source>
</reference>
<dbReference type="Proteomes" id="UP000320702">
    <property type="component" value="Segment"/>
</dbReference>
<dbReference type="Proteomes" id="UP000423860">
    <property type="component" value="Segment"/>
</dbReference>
<dbReference type="Proteomes" id="UP000424464">
    <property type="component" value="Genome"/>
</dbReference>
<evidence type="ECO:0000313" key="3">
    <source>
        <dbReference type="EMBL" id="ANP93647.1"/>
    </source>
</evidence>
<dbReference type="EMBL" id="MK572871">
    <property type="protein sequence ID" value="QGQ63169.1"/>
    <property type="molecule type" value="Genomic_DNA"/>
</dbReference>
<evidence type="ECO:0000313" key="6">
    <source>
        <dbReference type="EMBL" id="AXL64696.1"/>
    </source>
</evidence>
<evidence type="ECO:0000313" key="12">
    <source>
        <dbReference type="EMBL" id="QGQ63205.1"/>
    </source>
</evidence>
<evidence type="ECO:0000313" key="2">
    <source>
        <dbReference type="EMBL" id="AKR76205.1"/>
    </source>
</evidence>
<reference evidence="4" key="3">
    <citation type="submission" date="2015-12" db="EMBL/GenBank/DDBJ databases">
        <authorList>
            <person name="Shamseldin A."/>
            <person name="Moawad H."/>
            <person name="Abd El-Rahim W.M."/>
            <person name="Sadowsky M.J."/>
        </authorList>
    </citation>
    <scope>NUCLEOTIDE SEQUENCE</scope>
    <source>
        <strain evidence="4">ON P2</strain>
    </source>
</reference>
<dbReference type="EMBL" id="KU310942">
    <property type="protein sequence ID" value="AOE47765.1"/>
    <property type="molecule type" value="Genomic_DNA"/>
</dbReference>
<reference evidence="6" key="6">
    <citation type="submission" date="2018-01" db="EMBL/GenBank/DDBJ databases">
        <title>A case-control study in search for viruses in malabsorption syndrome affected and healthy chickens.</title>
        <authorList>
            <person name="Lima D.A."/>
            <person name="Roehe P.M."/>
        </authorList>
    </citation>
    <scope>NUCLEOTIDE SEQUENCE</scope>
    <source>
        <strain evidence="6">RS/BR/15/1R-2</strain>
    </source>
</reference>
<evidence type="ECO:0000313" key="23">
    <source>
        <dbReference type="Proteomes" id="UP000426718"/>
    </source>
</evidence>
<dbReference type="Proteomes" id="UP000170800">
    <property type="component" value="Segment"/>
</dbReference>
<reference evidence="14 26" key="9">
    <citation type="journal article" date="2020" name="J. Virol. Methods">
        <title>Development of a rapid technique for extraction of viral DNA/RNA for whole genome sequencing directly from clinical liver tissues.</title>
        <authorList>
            <person name="Asif K."/>
            <person name="O'Rourke D."/>
            <person name="Legione A.R."/>
            <person name="Steer-Cope P.A."/>
            <person name="Shil P."/>
            <person name="Marenda M.S."/>
            <person name="Noormohammadi A.H."/>
        </authorList>
    </citation>
    <scope>NUCLEOTIDE SEQUENCE [LARGE SCALE GENOMIC DNA]</scope>
</reference>
<name>A0A096ZH29_9ADEN</name>
<evidence type="ECO:0000313" key="9">
    <source>
        <dbReference type="EMBL" id="QGQ63098.1"/>
    </source>
</evidence>
<dbReference type="EMBL" id="MK572872">
    <property type="protein sequence ID" value="QGQ63205.1"/>
    <property type="molecule type" value="Genomic_DNA"/>
</dbReference>
<evidence type="ECO:0000313" key="22">
    <source>
        <dbReference type="Proteomes" id="UP000424980"/>
    </source>
</evidence>
<dbReference type="EMBL" id="KM096545">
    <property type="protein sequence ID" value="AIS19831.1"/>
    <property type="molecule type" value="Genomic_DNA"/>
</dbReference>
<dbReference type="Proteomes" id="UP000509863">
    <property type="component" value="Segment"/>
</dbReference>
<evidence type="ECO:0000313" key="8">
    <source>
        <dbReference type="EMBL" id="QGQ63062.1"/>
    </source>
</evidence>
<dbReference type="EMBL" id="MK572867">
    <property type="protein sequence ID" value="QGQ63027.1"/>
    <property type="molecule type" value="Genomic_DNA"/>
</dbReference>
<evidence type="ECO:0000313" key="19">
    <source>
        <dbReference type="Proteomes" id="UP000422735"/>
    </source>
</evidence>
<organism evidence="1 16">
    <name type="scientific">Fowl aviadenovirus D</name>
    <dbReference type="NCBI Taxonomy" id="190064"/>
    <lineage>
        <taxon>Viruses</taxon>
        <taxon>Varidnaviria</taxon>
        <taxon>Bamfordvirae</taxon>
        <taxon>Preplasmiviricota</taxon>
        <taxon>Polisuviricotina</taxon>
        <taxon>Pharingeaviricetes</taxon>
        <taxon>Rowavirales</taxon>
        <taxon>Adenoviridae</taxon>
        <taxon>Aviadenovirus</taxon>
        <taxon>Aviadenovirus gallinae</taxon>
    </lineage>
</organism>
<dbReference type="Proteomes" id="UP000424980">
    <property type="component" value="Segment"/>
</dbReference>
<dbReference type="Proteomes" id="UP000319846">
    <property type="component" value="Segment"/>
</dbReference>
<evidence type="ECO:0000313" key="15">
    <source>
        <dbReference type="Proteomes" id="UP000167495"/>
    </source>
</evidence>
<dbReference type="Proteomes" id="UP000502776">
    <property type="component" value="Genome"/>
</dbReference>
<proteinExistence type="predicted"/>
<evidence type="ECO:0000313" key="25">
    <source>
        <dbReference type="Proteomes" id="UP000502776"/>
    </source>
</evidence>
<dbReference type="EMBL" id="MK572869">
    <property type="protein sequence ID" value="QGQ63098.1"/>
    <property type="molecule type" value="Genomic_DNA"/>
</dbReference>
<evidence type="ECO:0000313" key="13">
    <source>
        <dbReference type="EMBL" id="QJB76070.1"/>
    </source>
</evidence>
<evidence type="ECO:0000313" key="20">
    <source>
        <dbReference type="Proteomes" id="UP000423860"/>
    </source>
</evidence>
<reference evidence="5" key="5">
    <citation type="submission" date="2016-10" db="EMBL/GenBank/DDBJ databases">
        <title>Pathogenesis and genome characterization of Fowl adenovirus type D.</title>
        <authorList>
            <person name="Wang J."/>
            <person name="Li H."/>
            <person name="Liu S."/>
        </authorList>
    </citation>
    <scope>NUCLEOTIDE SEQUENCE [LARGE SCALE GENOMIC DNA]</scope>
    <source>
        <strain evidence="5">JL/1407</strain>
        <strain evidence="3">LN/1507</strain>
    </source>
</reference>
<dbReference type="Proteomes" id="UP000426718">
    <property type="component" value="Segment"/>
</dbReference>
<protein>
    <submittedName>
        <fullName evidence="2 4">ORF22</fullName>
    </submittedName>
</protein>
<evidence type="ECO:0000313" key="17">
    <source>
        <dbReference type="Proteomes" id="UP000319846"/>
    </source>
</evidence>
<evidence type="ECO:0000313" key="21">
    <source>
        <dbReference type="Proteomes" id="UP000424464"/>
    </source>
</evidence>
<dbReference type="Proteomes" id="UP000167495">
    <property type="component" value="Genome"/>
</dbReference>
<accession>A0A096ZH29</accession>
<dbReference type="Proteomes" id="UP000427492">
    <property type="component" value="Segment"/>
</dbReference>
<dbReference type="EMBL" id="MK572870">
    <property type="protein sequence ID" value="QGQ63134.1"/>
    <property type="molecule type" value="Genomic_DNA"/>
</dbReference>